<gene>
    <name evidence="13" type="ORF">QE152_g33681</name>
</gene>
<evidence type="ECO:0000259" key="12">
    <source>
        <dbReference type="PROSITE" id="PS50957"/>
    </source>
</evidence>
<evidence type="ECO:0000256" key="11">
    <source>
        <dbReference type="PROSITE-ProRule" id="PRU00331"/>
    </source>
</evidence>
<keyword evidence="7 11" id="KW-0378">Hydrolase</keyword>
<dbReference type="PANTHER" id="PTHR13291:SF0">
    <property type="entry name" value="JOSEPHIN-LIKE PROTEIN"/>
    <property type="match status" value="1"/>
</dbReference>
<dbReference type="EMBL" id="JASPKY010000518">
    <property type="protein sequence ID" value="KAK9694222.1"/>
    <property type="molecule type" value="Genomic_DNA"/>
</dbReference>
<evidence type="ECO:0000256" key="4">
    <source>
        <dbReference type="ARBA" id="ARBA00022490"/>
    </source>
</evidence>
<comment type="catalytic activity">
    <reaction evidence="1">
        <text>Thiol-dependent hydrolysis of ester, thioester, amide, peptide and isopeptide bonds formed by the C-terminal Gly of ubiquitin (a 76-residue protein attached to proteins as an intracellular targeting signal).</text>
        <dbReference type="EC" id="3.4.19.12"/>
    </reaction>
</comment>
<dbReference type="PANTHER" id="PTHR13291">
    <property type="entry name" value="JOSEPHIN 1, 2"/>
    <property type="match status" value="1"/>
</dbReference>
<feature type="active site" evidence="11">
    <location>
        <position position="136"/>
    </location>
</feature>
<evidence type="ECO:0000256" key="9">
    <source>
        <dbReference type="ARBA" id="ARBA00069892"/>
    </source>
</evidence>
<dbReference type="InterPro" id="IPR006155">
    <property type="entry name" value="Josephin"/>
</dbReference>
<evidence type="ECO:0000313" key="13">
    <source>
        <dbReference type="EMBL" id="KAK9694222.1"/>
    </source>
</evidence>
<evidence type="ECO:0000256" key="1">
    <source>
        <dbReference type="ARBA" id="ARBA00000707"/>
    </source>
</evidence>
<dbReference type="GO" id="GO:0016579">
    <property type="term" value="P:protein deubiquitination"/>
    <property type="evidence" value="ECO:0007669"/>
    <property type="project" value="InterPro"/>
</dbReference>
<keyword evidence="5" id="KW-0645">Protease</keyword>
<protein>
    <recommendedName>
        <fullName evidence="9">Josephin-2</fullName>
        <ecNumber evidence="3">3.4.19.12</ecNumber>
    </recommendedName>
    <alternativeName>
        <fullName evidence="10">Josephin domain-containing protein 2</fullName>
    </alternativeName>
</protein>
<dbReference type="FunFam" id="3.90.70.40:FF:000003">
    <property type="entry name" value="josephin-2 isoform X1"/>
    <property type="match status" value="1"/>
</dbReference>
<evidence type="ECO:0000256" key="3">
    <source>
        <dbReference type="ARBA" id="ARBA00012759"/>
    </source>
</evidence>
<dbReference type="AlphaFoldDB" id="A0AAW1IWG4"/>
<accession>A0AAW1IWG4</accession>
<organism evidence="13 14">
    <name type="scientific">Popillia japonica</name>
    <name type="common">Japanese beetle</name>
    <dbReference type="NCBI Taxonomy" id="7064"/>
    <lineage>
        <taxon>Eukaryota</taxon>
        <taxon>Metazoa</taxon>
        <taxon>Ecdysozoa</taxon>
        <taxon>Arthropoda</taxon>
        <taxon>Hexapoda</taxon>
        <taxon>Insecta</taxon>
        <taxon>Pterygota</taxon>
        <taxon>Neoptera</taxon>
        <taxon>Endopterygota</taxon>
        <taxon>Coleoptera</taxon>
        <taxon>Polyphaga</taxon>
        <taxon>Scarabaeiformia</taxon>
        <taxon>Scarabaeidae</taxon>
        <taxon>Rutelinae</taxon>
        <taxon>Popillia</taxon>
    </lineage>
</organism>
<evidence type="ECO:0000313" key="14">
    <source>
        <dbReference type="Proteomes" id="UP001458880"/>
    </source>
</evidence>
<evidence type="ECO:0000256" key="5">
    <source>
        <dbReference type="ARBA" id="ARBA00022670"/>
    </source>
</evidence>
<proteinExistence type="predicted"/>
<evidence type="ECO:0000256" key="6">
    <source>
        <dbReference type="ARBA" id="ARBA00022786"/>
    </source>
</evidence>
<keyword evidence="14" id="KW-1185">Reference proteome</keyword>
<dbReference type="EC" id="3.4.19.12" evidence="3"/>
<evidence type="ECO:0000256" key="10">
    <source>
        <dbReference type="ARBA" id="ARBA00077222"/>
    </source>
</evidence>
<dbReference type="Gene3D" id="3.90.70.40">
    <property type="match status" value="1"/>
</dbReference>
<evidence type="ECO:0000256" key="7">
    <source>
        <dbReference type="ARBA" id="ARBA00022801"/>
    </source>
</evidence>
<dbReference type="GO" id="GO:0005829">
    <property type="term" value="C:cytosol"/>
    <property type="evidence" value="ECO:0007669"/>
    <property type="project" value="UniProtKB-SubCell"/>
</dbReference>
<feature type="active site" evidence="11">
    <location>
        <position position="121"/>
    </location>
</feature>
<evidence type="ECO:0000256" key="2">
    <source>
        <dbReference type="ARBA" id="ARBA00004514"/>
    </source>
</evidence>
<feature type="domain" description="Josephin" evidence="12">
    <location>
        <begin position="7"/>
        <end position="185"/>
    </location>
</feature>
<keyword evidence="4" id="KW-0963">Cytoplasm</keyword>
<comment type="function">
    <text evidence="8">Cleaves 'Lys-63'-linked poly-ubiquitin chains, and with lesser efficiency 'Lys-48'-linked poly-ubiquitin chains (in vitro). May act as a deubiquitinating enzyme.</text>
</comment>
<reference evidence="13 14" key="1">
    <citation type="journal article" date="2024" name="BMC Genomics">
        <title>De novo assembly and annotation of Popillia japonica's genome with initial clues to its potential as an invasive pest.</title>
        <authorList>
            <person name="Cucini C."/>
            <person name="Boschi S."/>
            <person name="Funari R."/>
            <person name="Cardaioli E."/>
            <person name="Iannotti N."/>
            <person name="Marturano G."/>
            <person name="Paoli F."/>
            <person name="Bruttini M."/>
            <person name="Carapelli A."/>
            <person name="Frati F."/>
            <person name="Nardi F."/>
        </authorList>
    </citation>
    <scope>NUCLEOTIDE SEQUENCE [LARGE SCALE GENOMIC DNA]</scope>
    <source>
        <strain evidence="13">DMR45628</strain>
    </source>
</reference>
<evidence type="ECO:0000256" key="8">
    <source>
        <dbReference type="ARBA" id="ARBA00058284"/>
    </source>
</evidence>
<sequence length="230" mass="26761">MMYSSTTAPIYHEKQVRELCALHALNNLFQMKEFTKEELDSICYNLSPDVWINPHKSILGLGNYDINVLMKALQSRGYEVIWFDKRKDPNCINLRNIFGFILNVPSEYKVSFITLPLRRRHWIAIRQINGNYYNLDSKLDSPCIIGKQHMNVIEYLKEELDSKDKQLFLVIDEDRSENQDWLIKDSLNWGGEERDAQVLLLKDIASEDVNVTINPLCNNETGSSPFPPFS</sequence>
<dbReference type="GO" id="GO:0004843">
    <property type="term" value="F:cysteine-type deubiquitinase activity"/>
    <property type="evidence" value="ECO:0007669"/>
    <property type="project" value="UniProtKB-EC"/>
</dbReference>
<comment type="caution">
    <text evidence="13">The sequence shown here is derived from an EMBL/GenBank/DDBJ whole genome shotgun (WGS) entry which is preliminary data.</text>
</comment>
<feature type="active site" evidence="11">
    <location>
        <position position="20"/>
    </location>
</feature>
<dbReference type="SMART" id="SM01246">
    <property type="entry name" value="Josephin"/>
    <property type="match status" value="1"/>
</dbReference>
<comment type="subcellular location">
    <subcellularLocation>
        <location evidence="2">Cytoplasm</location>
        <location evidence="2">Cytosol</location>
    </subcellularLocation>
</comment>
<dbReference type="Proteomes" id="UP001458880">
    <property type="component" value="Unassembled WGS sequence"/>
</dbReference>
<keyword evidence="6" id="KW-0833">Ubl conjugation pathway</keyword>
<name>A0AAW1IWG4_POPJA</name>
<dbReference type="Pfam" id="PF02099">
    <property type="entry name" value="Josephin"/>
    <property type="match status" value="1"/>
</dbReference>
<dbReference type="GO" id="GO:0006508">
    <property type="term" value="P:proteolysis"/>
    <property type="evidence" value="ECO:0007669"/>
    <property type="project" value="UniProtKB-KW"/>
</dbReference>
<dbReference type="InterPro" id="IPR040053">
    <property type="entry name" value="JOSD1/2"/>
</dbReference>
<dbReference type="PROSITE" id="PS50957">
    <property type="entry name" value="JOSEPHIN"/>
    <property type="match status" value="1"/>
</dbReference>